<dbReference type="InterPro" id="IPR000073">
    <property type="entry name" value="AB_hydrolase_1"/>
</dbReference>
<sequence>MDGFSDGYWWSADSVRLHFRDYAGAAGRPAILCLPGLTRNVRDFHDLALRLQGRGWRVVSVSLRGRGESGYAKDPLTYVPLTYVQDIGRLLATVPLDRVVVVGTSLGGLLAMLLGVTQRARLAGVVLNDVGPQLEAAGLERIRAQVGRGNGWPTWLHAARDIAERQAGVYPDWQLPDWLAHAKRLCRLSPKGRIVWDYDPRISAPFRLPGGDSGVDLALALRGLQGLPLLSLRGELSDVFAAAAQAAMVRDVAGLEAVTVPRVGHAPTLAEPEALAAIDRLLARV</sequence>
<organism evidence="2 3">
    <name type="scientific">Sandaracinobacteroides saxicola</name>
    <dbReference type="NCBI Taxonomy" id="2759707"/>
    <lineage>
        <taxon>Bacteria</taxon>
        <taxon>Pseudomonadati</taxon>
        <taxon>Pseudomonadota</taxon>
        <taxon>Alphaproteobacteria</taxon>
        <taxon>Sphingomonadales</taxon>
        <taxon>Sphingosinicellaceae</taxon>
        <taxon>Sandaracinobacteroides</taxon>
    </lineage>
</organism>
<dbReference type="Pfam" id="PF12697">
    <property type="entry name" value="Abhydrolase_6"/>
    <property type="match status" value="1"/>
</dbReference>
<gene>
    <name evidence="2" type="ORF">H3309_15020</name>
</gene>
<dbReference type="RefSeq" id="WP_182295647.1">
    <property type="nucleotide sequence ID" value="NZ_CP059851.1"/>
</dbReference>
<dbReference type="Gene3D" id="3.40.50.1820">
    <property type="entry name" value="alpha/beta hydrolase"/>
    <property type="match status" value="1"/>
</dbReference>
<dbReference type="KEGG" id="sand:H3309_15020"/>
<dbReference type="AlphaFoldDB" id="A0A7G5IGW2"/>
<evidence type="ECO:0000313" key="3">
    <source>
        <dbReference type="Proteomes" id="UP000515292"/>
    </source>
</evidence>
<dbReference type="EMBL" id="CP059851">
    <property type="protein sequence ID" value="QMW22604.1"/>
    <property type="molecule type" value="Genomic_DNA"/>
</dbReference>
<dbReference type="GO" id="GO:0016787">
    <property type="term" value="F:hydrolase activity"/>
    <property type="evidence" value="ECO:0007669"/>
    <property type="project" value="UniProtKB-KW"/>
</dbReference>
<dbReference type="GO" id="GO:0016020">
    <property type="term" value="C:membrane"/>
    <property type="evidence" value="ECO:0007669"/>
    <property type="project" value="TreeGrafter"/>
</dbReference>
<name>A0A7G5IGW2_9SPHN</name>
<reference evidence="2 3" key="1">
    <citation type="submission" date="2020-07" db="EMBL/GenBank/DDBJ databases">
        <title>Complete genome sequence for Sandaracinobacter sp. M6.</title>
        <authorList>
            <person name="Tang Y."/>
            <person name="Liu Q."/>
            <person name="Guo Z."/>
            <person name="Lei P."/>
            <person name="Huang B."/>
        </authorList>
    </citation>
    <scope>NUCLEOTIDE SEQUENCE [LARGE SCALE GENOMIC DNA]</scope>
    <source>
        <strain evidence="2 3">M6</strain>
    </source>
</reference>
<dbReference type="PANTHER" id="PTHR43798">
    <property type="entry name" value="MONOACYLGLYCEROL LIPASE"/>
    <property type="match status" value="1"/>
</dbReference>
<dbReference type="InterPro" id="IPR029058">
    <property type="entry name" value="AB_hydrolase_fold"/>
</dbReference>
<keyword evidence="2" id="KW-0378">Hydrolase</keyword>
<dbReference type="PANTHER" id="PTHR43798:SF33">
    <property type="entry name" value="HYDROLASE, PUTATIVE (AFU_ORTHOLOGUE AFUA_2G14860)-RELATED"/>
    <property type="match status" value="1"/>
</dbReference>
<evidence type="ECO:0000259" key="1">
    <source>
        <dbReference type="Pfam" id="PF12697"/>
    </source>
</evidence>
<feature type="domain" description="AB hydrolase-1" evidence="1">
    <location>
        <begin position="31"/>
        <end position="277"/>
    </location>
</feature>
<keyword evidence="3" id="KW-1185">Reference proteome</keyword>
<dbReference type="Proteomes" id="UP000515292">
    <property type="component" value="Chromosome"/>
</dbReference>
<dbReference type="InterPro" id="IPR050266">
    <property type="entry name" value="AB_hydrolase_sf"/>
</dbReference>
<protein>
    <submittedName>
        <fullName evidence="2">Alpha/beta hydrolase</fullName>
    </submittedName>
</protein>
<dbReference type="SUPFAM" id="SSF53474">
    <property type="entry name" value="alpha/beta-Hydrolases"/>
    <property type="match status" value="1"/>
</dbReference>
<proteinExistence type="predicted"/>
<evidence type="ECO:0000313" key="2">
    <source>
        <dbReference type="EMBL" id="QMW22604.1"/>
    </source>
</evidence>
<accession>A0A7G5IGW2</accession>